<dbReference type="Pfam" id="PF03062">
    <property type="entry name" value="MBOAT"/>
    <property type="match status" value="1"/>
</dbReference>
<dbReference type="InterPro" id="IPR004299">
    <property type="entry name" value="MBOAT_fam"/>
</dbReference>
<evidence type="ECO:0000256" key="1">
    <source>
        <dbReference type="ARBA" id="ARBA00004651"/>
    </source>
</evidence>
<dbReference type="RefSeq" id="WP_167220715.1">
    <property type="nucleotide sequence ID" value="NZ_VUYU01000001.1"/>
</dbReference>
<dbReference type="PIRSF" id="PIRSF500217">
    <property type="entry name" value="AlgI"/>
    <property type="match status" value="1"/>
</dbReference>
<evidence type="ECO:0000256" key="11">
    <source>
        <dbReference type="ARBA" id="ARBA00023315"/>
    </source>
</evidence>
<reference evidence="15 16" key="1">
    <citation type="submission" date="2019-09" db="EMBL/GenBank/DDBJ databases">
        <title>Taxonomy of Antarctic Massilia spp.: description of Massilia rubra sp. nov., Massilia aquatica sp. nov., Massilia mucilaginosa sp. nov., Massilia frigida sp. nov. isolated from streams, lakes and regoliths.</title>
        <authorList>
            <person name="Holochova P."/>
            <person name="Sedlacek I."/>
            <person name="Kralova S."/>
            <person name="Maslanova I."/>
            <person name="Busse H.-J."/>
            <person name="Stankova E."/>
            <person name="Vrbovska V."/>
            <person name="Kovarovic V."/>
            <person name="Bartak M."/>
            <person name="Svec P."/>
            <person name="Pantucek R."/>
        </authorList>
    </citation>
    <scope>NUCLEOTIDE SEQUENCE [LARGE SCALE GENOMIC DNA]</scope>
    <source>
        <strain evidence="15 16">CCM 8692</strain>
    </source>
</reference>
<comment type="similarity">
    <text evidence="3 13">Belongs to the membrane-bound acyltransferase family.</text>
</comment>
<keyword evidence="9 14" id="KW-1133">Transmembrane helix</keyword>
<proteinExistence type="inferred from homology"/>
<keyword evidence="11 13" id="KW-0012">Acyltransferase</keyword>
<comment type="pathway">
    <text evidence="2">Glycan biosynthesis; alginate biosynthesis.</text>
</comment>
<keyword evidence="16" id="KW-1185">Reference proteome</keyword>
<comment type="caution">
    <text evidence="15">The sequence shown here is derived from an EMBL/GenBank/DDBJ whole genome shotgun (WGS) entry which is preliminary data.</text>
</comment>
<accession>A0ABX0LPL5</accession>
<dbReference type="PANTHER" id="PTHR13285">
    <property type="entry name" value="ACYLTRANSFERASE"/>
    <property type="match status" value="1"/>
</dbReference>
<feature type="transmembrane region" description="Helical" evidence="14">
    <location>
        <begin position="440"/>
        <end position="465"/>
    </location>
</feature>
<dbReference type="PIRSF" id="PIRSF016636">
    <property type="entry name" value="AlgI_DltB"/>
    <property type="match status" value="1"/>
</dbReference>
<feature type="transmembrane region" description="Helical" evidence="14">
    <location>
        <begin position="109"/>
        <end position="131"/>
    </location>
</feature>
<evidence type="ECO:0000256" key="9">
    <source>
        <dbReference type="ARBA" id="ARBA00022989"/>
    </source>
</evidence>
<feature type="transmembrane region" description="Helical" evidence="14">
    <location>
        <begin position="7"/>
        <end position="25"/>
    </location>
</feature>
<evidence type="ECO:0000256" key="3">
    <source>
        <dbReference type="ARBA" id="ARBA00010323"/>
    </source>
</evidence>
<evidence type="ECO:0000256" key="5">
    <source>
        <dbReference type="ARBA" id="ARBA00022475"/>
    </source>
</evidence>
<evidence type="ECO:0000256" key="4">
    <source>
        <dbReference type="ARBA" id="ARBA00016084"/>
    </source>
</evidence>
<dbReference type="InterPro" id="IPR028362">
    <property type="entry name" value="AlgI"/>
</dbReference>
<dbReference type="EMBL" id="VUYU01000001">
    <property type="protein sequence ID" value="NHZ32136.1"/>
    <property type="molecule type" value="Genomic_DNA"/>
</dbReference>
<keyword evidence="8" id="KW-0016">Alginate biosynthesis</keyword>
<sequence length="476" mass="53079">MVFSSAVFLFYFFPCFLLLYYVLPWKNAVLLIGSLVFYAWGEPRFVPLLMLSAFLNYSFGWLIARAAAQSQRKLLLVLGIGLNLAMLGYYKYLGFFAGILNAIGLREGALPAIVLPLGISFFVFQGISYLIDVYRRDITAQSSFLRFAMYKAMFPQLIAGPIVRYRQIAGEVDQRSLTNERIWMGFRLFVLGMAQKVLIANYVALPADRIFAVDPSKLDAPGAWVGIACYTIQILFDFAGYSNMAIGIGHMLGFTYPPNFNRPYSATSITDFWRRWHISLSSWFRDYLYIPLGGNRASPVRTYFNLALVFFLCGLWHGAAWTFVIWGLWHGALLVLERLGGAALLARLPGVVGQAWTMLCVMIGWVFFRADNVPYALKYLGSMFGAYDGVAVLHPWQHDLTRTAACALAIGIVLACWRLRPKAGEKDEAKAVPAIVAPRSGVLVNGASVLATTALALLCIASLAAGTYNPFIYFRF</sequence>
<evidence type="ECO:0000256" key="7">
    <source>
        <dbReference type="ARBA" id="ARBA00022692"/>
    </source>
</evidence>
<evidence type="ECO:0000256" key="12">
    <source>
        <dbReference type="ARBA" id="ARBA00031030"/>
    </source>
</evidence>
<evidence type="ECO:0000256" key="10">
    <source>
        <dbReference type="ARBA" id="ARBA00023136"/>
    </source>
</evidence>
<evidence type="ECO:0000313" key="16">
    <source>
        <dbReference type="Proteomes" id="UP000785613"/>
    </source>
</evidence>
<evidence type="ECO:0000256" key="6">
    <source>
        <dbReference type="ARBA" id="ARBA00022679"/>
    </source>
</evidence>
<feature type="transmembrane region" description="Helical" evidence="14">
    <location>
        <begin position="45"/>
        <end position="64"/>
    </location>
</feature>
<keyword evidence="6 13" id="KW-0808">Transferase</keyword>
<evidence type="ECO:0000256" key="14">
    <source>
        <dbReference type="SAM" id="Phobius"/>
    </source>
</evidence>
<feature type="transmembrane region" description="Helical" evidence="14">
    <location>
        <begin position="348"/>
        <end position="368"/>
    </location>
</feature>
<feature type="transmembrane region" description="Helical" evidence="14">
    <location>
        <begin position="303"/>
        <end position="328"/>
    </location>
</feature>
<evidence type="ECO:0000313" key="15">
    <source>
        <dbReference type="EMBL" id="NHZ32136.1"/>
    </source>
</evidence>
<dbReference type="PANTHER" id="PTHR13285:SF23">
    <property type="entry name" value="TEICHOIC ACID D-ALANYLTRANSFERASE"/>
    <property type="match status" value="1"/>
</dbReference>
<keyword evidence="5 13" id="KW-1003">Cell membrane</keyword>
<evidence type="ECO:0000256" key="2">
    <source>
        <dbReference type="ARBA" id="ARBA00005182"/>
    </source>
</evidence>
<organism evidence="15 16">
    <name type="scientific">Massilia rubra</name>
    <dbReference type="NCBI Taxonomy" id="2607910"/>
    <lineage>
        <taxon>Bacteria</taxon>
        <taxon>Pseudomonadati</taxon>
        <taxon>Pseudomonadota</taxon>
        <taxon>Betaproteobacteria</taxon>
        <taxon>Burkholderiales</taxon>
        <taxon>Oxalobacteraceae</taxon>
        <taxon>Telluria group</taxon>
        <taxon>Massilia</taxon>
    </lineage>
</organism>
<dbReference type="InterPro" id="IPR024194">
    <property type="entry name" value="Ac/AlaTfrase_AlgI/DltB"/>
</dbReference>
<keyword evidence="10 13" id="KW-0472">Membrane</keyword>
<feature type="transmembrane region" description="Helical" evidence="14">
    <location>
        <begin position="76"/>
        <end position="103"/>
    </location>
</feature>
<keyword evidence="7 14" id="KW-0812">Transmembrane</keyword>
<gene>
    <name evidence="15" type="ORF">F0185_00800</name>
</gene>
<protein>
    <recommendedName>
        <fullName evidence="4">Probable alginate O-acetylase AlgI</fullName>
    </recommendedName>
    <alternativeName>
        <fullName evidence="12">Alginate biosynthesis protein AlgI</fullName>
    </alternativeName>
</protein>
<feature type="transmembrane region" description="Helical" evidence="14">
    <location>
        <begin position="184"/>
        <end position="203"/>
    </location>
</feature>
<feature type="transmembrane region" description="Helical" evidence="14">
    <location>
        <begin position="223"/>
        <end position="241"/>
    </location>
</feature>
<dbReference type="Proteomes" id="UP000785613">
    <property type="component" value="Unassembled WGS sequence"/>
</dbReference>
<name>A0ABX0LPL5_9BURK</name>
<comment type="subcellular location">
    <subcellularLocation>
        <location evidence="1">Cell membrane</location>
        <topology evidence="1">Multi-pass membrane protein</topology>
    </subcellularLocation>
</comment>
<dbReference type="InterPro" id="IPR051085">
    <property type="entry name" value="MB_O-acyltransferase"/>
</dbReference>
<evidence type="ECO:0000256" key="8">
    <source>
        <dbReference type="ARBA" id="ARBA00022841"/>
    </source>
</evidence>
<evidence type="ECO:0000256" key="13">
    <source>
        <dbReference type="PIRNR" id="PIRNR016636"/>
    </source>
</evidence>